<feature type="transmembrane region" description="Helical" evidence="7">
    <location>
        <begin position="740"/>
        <end position="760"/>
    </location>
</feature>
<comment type="similarity">
    <text evidence="6">Belongs to the ABC-4 integral membrane protein family.</text>
</comment>
<dbReference type="InterPro" id="IPR003838">
    <property type="entry name" value="ABC3_permease_C"/>
</dbReference>
<keyword evidence="2" id="KW-1003">Cell membrane</keyword>
<keyword evidence="10" id="KW-1185">Reference proteome</keyword>
<evidence type="ECO:0000256" key="5">
    <source>
        <dbReference type="ARBA" id="ARBA00023136"/>
    </source>
</evidence>
<dbReference type="GO" id="GO:0022857">
    <property type="term" value="F:transmembrane transporter activity"/>
    <property type="evidence" value="ECO:0007669"/>
    <property type="project" value="TreeGrafter"/>
</dbReference>
<keyword evidence="4 7" id="KW-1133">Transmembrane helix</keyword>
<feature type="domain" description="ABC3 transporter permease C-terminal" evidence="8">
    <location>
        <begin position="645"/>
        <end position="767"/>
    </location>
</feature>
<evidence type="ECO:0000256" key="4">
    <source>
        <dbReference type="ARBA" id="ARBA00022989"/>
    </source>
</evidence>
<dbReference type="GO" id="GO:0005886">
    <property type="term" value="C:plasma membrane"/>
    <property type="evidence" value="ECO:0007669"/>
    <property type="project" value="UniProtKB-SubCell"/>
</dbReference>
<evidence type="ECO:0000256" key="7">
    <source>
        <dbReference type="SAM" id="Phobius"/>
    </source>
</evidence>
<feature type="transmembrane region" description="Helical" evidence="7">
    <location>
        <begin position="426"/>
        <end position="446"/>
    </location>
</feature>
<evidence type="ECO:0000313" key="9">
    <source>
        <dbReference type="EMBL" id="ACU76633.1"/>
    </source>
</evidence>
<dbReference type="InterPro" id="IPR050250">
    <property type="entry name" value="Macrolide_Exporter_MacB"/>
</dbReference>
<evidence type="ECO:0000256" key="6">
    <source>
        <dbReference type="ARBA" id="ARBA00038076"/>
    </source>
</evidence>
<proteinExistence type="inferred from homology"/>
<reference evidence="9 10" key="1">
    <citation type="journal article" date="2009" name="Stand. Genomic Sci.">
        <title>Complete genome sequence of Catenulispora acidiphila type strain (ID 139908).</title>
        <authorList>
            <person name="Copeland A."/>
            <person name="Lapidus A."/>
            <person name="Glavina Del Rio T."/>
            <person name="Nolan M."/>
            <person name="Lucas S."/>
            <person name="Chen F."/>
            <person name="Tice H."/>
            <person name="Cheng J.F."/>
            <person name="Bruce D."/>
            <person name="Goodwin L."/>
            <person name="Pitluck S."/>
            <person name="Mikhailova N."/>
            <person name="Pati A."/>
            <person name="Ivanova N."/>
            <person name="Mavromatis K."/>
            <person name="Chen A."/>
            <person name="Palaniappan K."/>
            <person name="Chain P."/>
            <person name="Land M."/>
            <person name="Hauser L."/>
            <person name="Chang Y.J."/>
            <person name="Jeffries C.D."/>
            <person name="Chertkov O."/>
            <person name="Brettin T."/>
            <person name="Detter J.C."/>
            <person name="Han C."/>
            <person name="Ali Z."/>
            <person name="Tindall B.J."/>
            <person name="Goker M."/>
            <person name="Bristow J."/>
            <person name="Eisen J.A."/>
            <person name="Markowitz V."/>
            <person name="Hugenholtz P."/>
            <person name="Kyrpides N.C."/>
            <person name="Klenk H.P."/>
        </authorList>
    </citation>
    <scope>NUCLEOTIDE SEQUENCE [LARGE SCALE GENOMIC DNA]</scope>
    <source>
        <strain evidence="10">DSM 44928 / JCM 14897 / NBRC 102108 / NRRL B-24433 / ID139908</strain>
    </source>
</reference>
<evidence type="ECO:0000256" key="2">
    <source>
        <dbReference type="ARBA" id="ARBA00022475"/>
    </source>
</evidence>
<dbReference type="Proteomes" id="UP000000851">
    <property type="component" value="Chromosome"/>
</dbReference>
<keyword evidence="3 7" id="KW-0812">Transmembrane</keyword>
<dbReference type="eggNOG" id="COG4591">
    <property type="taxonomic scope" value="Bacteria"/>
</dbReference>
<feature type="transmembrane region" description="Helical" evidence="7">
    <location>
        <begin position="307"/>
        <end position="328"/>
    </location>
</feature>
<evidence type="ECO:0000313" key="10">
    <source>
        <dbReference type="Proteomes" id="UP000000851"/>
    </source>
</evidence>
<feature type="transmembrane region" description="Helical" evidence="7">
    <location>
        <begin position="686"/>
        <end position="710"/>
    </location>
</feature>
<protein>
    <recommendedName>
        <fullName evidence="8">ABC3 transporter permease C-terminal domain-containing protein</fullName>
    </recommendedName>
</protein>
<dbReference type="STRING" id="479433.Caci_7809"/>
<feature type="domain" description="ABC3 transporter permease C-terminal" evidence="8">
    <location>
        <begin position="263"/>
        <end position="379"/>
    </location>
</feature>
<dbReference type="Pfam" id="PF02687">
    <property type="entry name" value="FtsX"/>
    <property type="match status" value="2"/>
</dbReference>
<sequence precursor="true">MSVMRLRFAKGPVWRASRAAVRRRKVQTFVIGLVVALSAMSAVLGLGLLQASNGPFEQAFRQQHGAHAVVAFDGAKTTAQQLAATAHATGVASAAGPFESAQVSVQMGPNRGGLTELTVVGRPRPGPGDVDRVHLWRGRWPSAPGEIVLNAPGGEPLPGPPGRDVATITGPGLPTFTVVGYAYSVSQTADAWVAPAQMSALHPDHLQMLYRFAHAGSDAEVKADVASATAGLPSGTLTGFQSWRTSRAEMLAKLESLLPMVIAFGVLALAVAVLIVLNVVSGAVVSGYKDIGVYKTIGFTPRQVVRVYVATMAVPAVAGTVIGLPIGAVLAGPLMEKAFSSLGGQPGISLSALAACLIGVPLLVALSAYVPAGRAAGMSAISAISAGSAPKRGRGLKVQRKLAGSRLPRPVSMGLGLPFARPARSALTFAAVLLGVTTVVFANGLARTLSDASRASDRVGAVAIDIGHDQAKPVTLDPAALEQAMRGVAGVDGVAPQAGAMVGVAGMTSEVNVQFYGGDSAKMGWTMLKGHWLDGPHQIVAPARFLNLHHLAIGQTLTVESDGRTAKGVIVGEDITGGDSMFYADWSTLRQLSPGRQADGFEVHAAAGTDRQALAAELRALDPAWDVTVRDYGDPNVGLRVFAAVITVILSLVAALGVFNTVLLTTRERRRDLGMLKSVGMTPRQVVGMIVTSMGLLGVLGGIAGLPLGYGLHALIVSVSAKAQGIDLAPSMVHVYTVPLLAWMFLAGVGIAVLGALVPARSAARASISEVLRSE</sequence>
<accession>C7QE45</accession>
<dbReference type="PANTHER" id="PTHR30572">
    <property type="entry name" value="MEMBRANE COMPONENT OF TRANSPORTER-RELATED"/>
    <property type="match status" value="1"/>
</dbReference>
<dbReference type="PANTHER" id="PTHR30572:SF4">
    <property type="entry name" value="ABC TRANSPORTER PERMEASE YTRF"/>
    <property type="match status" value="1"/>
</dbReference>
<keyword evidence="5 7" id="KW-0472">Membrane</keyword>
<feature type="transmembrane region" description="Helical" evidence="7">
    <location>
        <begin position="257"/>
        <end position="286"/>
    </location>
</feature>
<dbReference type="KEGG" id="cai:Caci_7809"/>
<dbReference type="HOGENOM" id="CLU_360826_0_0_11"/>
<gene>
    <name evidence="9" type="ordered locus">Caci_7809</name>
</gene>
<comment type="subcellular location">
    <subcellularLocation>
        <location evidence="1">Cell membrane</location>
        <topology evidence="1">Multi-pass membrane protein</topology>
    </subcellularLocation>
</comment>
<name>C7QE45_CATAD</name>
<dbReference type="eggNOG" id="COG0577">
    <property type="taxonomic scope" value="Bacteria"/>
</dbReference>
<dbReference type="EMBL" id="CP001700">
    <property type="protein sequence ID" value="ACU76633.1"/>
    <property type="molecule type" value="Genomic_DNA"/>
</dbReference>
<evidence type="ECO:0000256" key="1">
    <source>
        <dbReference type="ARBA" id="ARBA00004651"/>
    </source>
</evidence>
<evidence type="ECO:0000256" key="3">
    <source>
        <dbReference type="ARBA" id="ARBA00022692"/>
    </source>
</evidence>
<dbReference type="AlphaFoldDB" id="C7QE45"/>
<feature type="transmembrane region" description="Helical" evidence="7">
    <location>
        <begin position="348"/>
        <end position="370"/>
    </location>
</feature>
<dbReference type="InParanoid" id="C7QE45"/>
<evidence type="ECO:0000259" key="8">
    <source>
        <dbReference type="Pfam" id="PF02687"/>
    </source>
</evidence>
<feature type="transmembrane region" description="Helical" evidence="7">
    <location>
        <begin position="641"/>
        <end position="665"/>
    </location>
</feature>
<organism evidence="9 10">
    <name type="scientific">Catenulispora acidiphila (strain DSM 44928 / JCM 14897 / NBRC 102108 / NRRL B-24433 / ID139908)</name>
    <dbReference type="NCBI Taxonomy" id="479433"/>
    <lineage>
        <taxon>Bacteria</taxon>
        <taxon>Bacillati</taxon>
        <taxon>Actinomycetota</taxon>
        <taxon>Actinomycetes</taxon>
        <taxon>Catenulisporales</taxon>
        <taxon>Catenulisporaceae</taxon>
        <taxon>Catenulispora</taxon>
    </lineage>
</organism>